<dbReference type="AlphaFoldDB" id="A0A9P8PG89"/>
<accession>A0A9P8PG89</accession>
<evidence type="ECO:0000313" key="2">
    <source>
        <dbReference type="Proteomes" id="UP000769157"/>
    </source>
</evidence>
<organism evidence="1 2">
    <name type="scientific">Ogataea philodendri</name>
    <dbReference type="NCBI Taxonomy" id="1378263"/>
    <lineage>
        <taxon>Eukaryota</taxon>
        <taxon>Fungi</taxon>
        <taxon>Dikarya</taxon>
        <taxon>Ascomycota</taxon>
        <taxon>Saccharomycotina</taxon>
        <taxon>Pichiomycetes</taxon>
        <taxon>Pichiales</taxon>
        <taxon>Pichiaceae</taxon>
        <taxon>Ogataea</taxon>
    </lineage>
</organism>
<dbReference type="RefSeq" id="XP_046064854.1">
    <property type="nucleotide sequence ID" value="XM_046204862.1"/>
</dbReference>
<reference evidence="1" key="2">
    <citation type="submission" date="2021-01" db="EMBL/GenBank/DDBJ databases">
        <authorList>
            <person name="Schikora-Tamarit M.A."/>
        </authorList>
    </citation>
    <scope>NUCLEOTIDE SEQUENCE</scope>
    <source>
        <strain evidence="1">CBS6075</strain>
    </source>
</reference>
<dbReference type="Proteomes" id="UP000769157">
    <property type="component" value="Unassembled WGS sequence"/>
</dbReference>
<evidence type="ECO:0000313" key="1">
    <source>
        <dbReference type="EMBL" id="KAH3671678.1"/>
    </source>
</evidence>
<dbReference type="GeneID" id="70232351"/>
<name>A0A9P8PG89_9ASCO</name>
<keyword evidence="2" id="KW-1185">Reference proteome</keyword>
<comment type="caution">
    <text evidence="1">The sequence shown here is derived from an EMBL/GenBank/DDBJ whole genome shotgun (WGS) entry which is preliminary data.</text>
</comment>
<protein>
    <submittedName>
        <fullName evidence="1">Uncharacterized protein</fullName>
    </submittedName>
</protein>
<gene>
    <name evidence="1" type="ORF">OGAPHI_000383</name>
</gene>
<proteinExistence type="predicted"/>
<sequence length="132" mass="14855">MFVILPVTSSWKSKICLEWSNVSQSNLISSPQLSRCSTTSPNSSSPRIFNDECVDPTSPIFTTRDDSIFSFMLLLMASKKRSHTSFRLSYSSWLFSPVVLRPLVRNSITSLVLMISELLSPDVTSTKIEFSH</sequence>
<reference evidence="1" key="1">
    <citation type="journal article" date="2021" name="Open Biol.">
        <title>Shared evolutionary footprints suggest mitochondrial oxidative damage underlies multiple complex I losses in fungi.</title>
        <authorList>
            <person name="Schikora-Tamarit M.A."/>
            <person name="Marcet-Houben M."/>
            <person name="Nosek J."/>
            <person name="Gabaldon T."/>
        </authorList>
    </citation>
    <scope>NUCLEOTIDE SEQUENCE</scope>
    <source>
        <strain evidence="1">CBS6075</strain>
    </source>
</reference>
<dbReference type="EMBL" id="JAEUBE010000055">
    <property type="protein sequence ID" value="KAH3671678.1"/>
    <property type="molecule type" value="Genomic_DNA"/>
</dbReference>